<protein>
    <submittedName>
        <fullName evidence="1">DIP1984 family protein</fullName>
    </submittedName>
</protein>
<evidence type="ECO:0000313" key="1">
    <source>
        <dbReference type="EMBL" id="HJF32747.1"/>
    </source>
</evidence>
<accession>A0A921G1E9</accession>
<organism evidence="1 2">
    <name type="scientific">Sporosarcina psychrophila</name>
    <name type="common">Bacillus psychrophilus</name>
    <dbReference type="NCBI Taxonomy" id="1476"/>
    <lineage>
        <taxon>Bacteria</taxon>
        <taxon>Bacillati</taxon>
        <taxon>Bacillota</taxon>
        <taxon>Bacilli</taxon>
        <taxon>Bacillales</taxon>
        <taxon>Caryophanaceae</taxon>
        <taxon>Sporosarcina</taxon>
    </lineage>
</organism>
<proteinExistence type="predicted"/>
<reference evidence="1" key="2">
    <citation type="submission" date="2021-09" db="EMBL/GenBank/DDBJ databases">
        <authorList>
            <person name="Gilroy R."/>
        </authorList>
    </citation>
    <scope>NUCLEOTIDE SEQUENCE</scope>
    <source>
        <strain evidence="1">CHK171-7178</strain>
    </source>
</reference>
<reference evidence="1" key="1">
    <citation type="journal article" date="2021" name="PeerJ">
        <title>Extensive microbial diversity within the chicken gut microbiome revealed by metagenomics and culture.</title>
        <authorList>
            <person name="Gilroy R."/>
            <person name="Ravi A."/>
            <person name="Getino M."/>
            <person name="Pursley I."/>
            <person name="Horton D.L."/>
            <person name="Alikhan N.F."/>
            <person name="Baker D."/>
            <person name="Gharbi K."/>
            <person name="Hall N."/>
            <person name="Watson M."/>
            <person name="Adriaenssens E.M."/>
            <person name="Foster-Nyarko E."/>
            <person name="Jarju S."/>
            <person name="Secka A."/>
            <person name="Antonio M."/>
            <person name="Oren A."/>
            <person name="Chaudhuri R.R."/>
            <person name="La Ragione R."/>
            <person name="Hildebrand F."/>
            <person name="Pallen M.J."/>
        </authorList>
    </citation>
    <scope>NUCLEOTIDE SEQUENCE</scope>
    <source>
        <strain evidence="1">CHK171-7178</strain>
    </source>
</reference>
<sequence>MSNITLAEAVKLKSILTKRIHELEHEMRRVAFTTVEKGSTPEQGPRPLQVVETELDEVRLDSRVLDRLMYRANVDNTIEFQGQQLAIVEAIELATQLRAKARFYKELSMAEKEEIQYGYSEGTIVYRVALFDPEDYRLKSLQAEKDAHKLSNSINAKNYSIVLGFDDAKYF</sequence>
<gene>
    <name evidence="1" type="ORF">K8V56_13370</name>
</gene>
<evidence type="ECO:0000313" key="2">
    <source>
        <dbReference type="Proteomes" id="UP000698173"/>
    </source>
</evidence>
<comment type="caution">
    <text evidence="1">The sequence shown here is derived from an EMBL/GenBank/DDBJ whole genome shotgun (WGS) entry which is preliminary data.</text>
</comment>
<dbReference type="AlphaFoldDB" id="A0A921G1E9"/>
<name>A0A921G1E9_SPOPS</name>
<dbReference type="Gene3D" id="6.10.320.10">
    <property type="match status" value="1"/>
</dbReference>
<dbReference type="EMBL" id="DYWT01000212">
    <property type="protein sequence ID" value="HJF32747.1"/>
    <property type="molecule type" value="Genomic_DNA"/>
</dbReference>
<dbReference type="Proteomes" id="UP000698173">
    <property type="component" value="Unassembled WGS sequence"/>
</dbReference>